<comment type="caution">
    <text evidence="1">The sequence shown here is derived from an EMBL/GenBank/DDBJ whole genome shotgun (WGS) entry which is preliminary data.</text>
</comment>
<sequence length="55" mass="6272">MNYSFIDFQRISKALTTSSEALRNEMQTDEMQSAELQEAENNLRQALSFGLSTPK</sequence>
<dbReference type="EMBL" id="JAAVUM010000003">
    <property type="protein sequence ID" value="NKE04829.1"/>
    <property type="molecule type" value="Genomic_DNA"/>
</dbReference>
<reference evidence="1 2" key="1">
    <citation type="submission" date="2020-03" db="EMBL/GenBank/DDBJ databases">
        <authorList>
            <person name="Sun Q."/>
        </authorList>
    </citation>
    <scope>NUCLEOTIDE SEQUENCE [LARGE SCALE GENOMIC DNA]</scope>
    <source>
        <strain evidence="1 2">KACC 21451</strain>
    </source>
</reference>
<organism evidence="1 2">
    <name type="scientific">Mesobacillus selenatarsenatis</name>
    <dbReference type="NCBI Taxonomy" id="388741"/>
    <lineage>
        <taxon>Bacteria</taxon>
        <taxon>Bacillati</taxon>
        <taxon>Bacillota</taxon>
        <taxon>Bacilli</taxon>
        <taxon>Bacillales</taxon>
        <taxon>Bacillaceae</taxon>
        <taxon>Mesobacillus</taxon>
    </lineage>
</organism>
<gene>
    <name evidence="1" type="ORF">GWK17_04995</name>
</gene>
<evidence type="ECO:0000313" key="2">
    <source>
        <dbReference type="Proteomes" id="UP000587942"/>
    </source>
</evidence>
<protein>
    <submittedName>
        <fullName evidence="1">Uncharacterized protein</fullName>
    </submittedName>
</protein>
<accession>A0A846TDE4</accession>
<evidence type="ECO:0000313" key="1">
    <source>
        <dbReference type="EMBL" id="NKE04829.1"/>
    </source>
</evidence>
<dbReference type="AlphaFoldDB" id="A0A846TDE4"/>
<dbReference type="RefSeq" id="WP_167831327.1">
    <property type="nucleotide sequence ID" value="NZ_JAAVUM010000003.1"/>
</dbReference>
<proteinExistence type="predicted"/>
<name>A0A846TDE4_9BACI</name>
<dbReference type="Proteomes" id="UP000587942">
    <property type="component" value="Unassembled WGS sequence"/>
</dbReference>